<keyword evidence="1" id="KW-0472">Membrane</keyword>
<evidence type="ECO:0008006" key="4">
    <source>
        <dbReference type="Google" id="ProtNLM"/>
    </source>
</evidence>
<feature type="transmembrane region" description="Helical" evidence="1">
    <location>
        <begin position="363"/>
        <end position="385"/>
    </location>
</feature>
<evidence type="ECO:0000313" key="2">
    <source>
        <dbReference type="EMBL" id="QDS96075.1"/>
    </source>
</evidence>
<protein>
    <recommendedName>
        <fullName evidence="4">O-Antigen ligase</fullName>
    </recommendedName>
</protein>
<keyword evidence="1" id="KW-1133">Transmembrane helix</keyword>
<dbReference type="RefSeq" id="WP_145354272.1">
    <property type="nucleotide sequence ID" value="NZ_CP036262.1"/>
</dbReference>
<sequence length="444" mass="49147">MQQLIPVALIGWVPITAMLFAILRPHQATAVSMVAGWLLLPVWGYPLPGLPDYSKTTASAFAIAIGVIIKAPGHISRIRLSVYDAPIILWTLSPIVTSSLNGLGIYDGISSSIRELIVWGLPYFAGKIFFQNQLEIRFLSQTIIISGVIYSFFCLLEVRLSPQLNNWVYGFHVNDFVRNIRYEGYRPTVFMANGLMVGMWMMASTILAADMANLPAGEKRSWRPHWLIVSYLFLATIACKATGASLLLIGGMLVLLLVRWTGLRFFFIALAMVPPIYISARLSGTVPREGIITLAAAMTNDDRAQSLEARLIQEDLFGKKALQRPLFGWGGWKRSWPVSADTGKEMTRGVDGFWTIVFGQRGLIGLAAFTSLHLWPTIAICFGALGRRLREPELIPLSSFMLILSLAMIDNLLNGLYNPVFPLISGMLIGIAQRPKIELFAASK</sequence>
<dbReference type="KEGG" id="rml:FF011L_48790"/>
<feature type="transmembrane region" description="Helical" evidence="1">
    <location>
        <begin position="138"/>
        <end position="156"/>
    </location>
</feature>
<keyword evidence="1" id="KW-0812">Transmembrane</keyword>
<keyword evidence="3" id="KW-1185">Reference proteome</keyword>
<name>A0A517MMF4_9BACT</name>
<dbReference type="OrthoDB" id="9766798at2"/>
<gene>
    <name evidence="2" type="ORF">FF011L_48790</name>
</gene>
<feature type="transmembrane region" description="Helical" evidence="1">
    <location>
        <begin position="87"/>
        <end position="106"/>
    </location>
</feature>
<feature type="transmembrane region" description="Helical" evidence="1">
    <location>
        <begin position="58"/>
        <end position="75"/>
    </location>
</feature>
<feature type="transmembrane region" description="Helical" evidence="1">
    <location>
        <begin position="228"/>
        <end position="256"/>
    </location>
</feature>
<reference evidence="2 3" key="1">
    <citation type="submission" date="2019-02" db="EMBL/GenBank/DDBJ databases">
        <title>Deep-cultivation of Planctomycetes and their phenomic and genomic characterization uncovers novel biology.</title>
        <authorList>
            <person name="Wiegand S."/>
            <person name="Jogler M."/>
            <person name="Boedeker C."/>
            <person name="Pinto D."/>
            <person name="Vollmers J."/>
            <person name="Rivas-Marin E."/>
            <person name="Kohn T."/>
            <person name="Peeters S.H."/>
            <person name="Heuer A."/>
            <person name="Rast P."/>
            <person name="Oberbeckmann S."/>
            <person name="Bunk B."/>
            <person name="Jeske O."/>
            <person name="Meyerdierks A."/>
            <person name="Storesund J.E."/>
            <person name="Kallscheuer N."/>
            <person name="Luecker S."/>
            <person name="Lage O.M."/>
            <person name="Pohl T."/>
            <person name="Merkel B.J."/>
            <person name="Hornburger P."/>
            <person name="Mueller R.-W."/>
            <person name="Bruemmer F."/>
            <person name="Labrenz M."/>
            <person name="Spormann A.M."/>
            <person name="Op den Camp H."/>
            <person name="Overmann J."/>
            <person name="Amann R."/>
            <person name="Jetten M.S.M."/>
            <person name="Mascher T."/>
            <person name="Medema M.H."/>
            <person name="Devos D.P."/>
            <person name="Kaster A.-K."/>
            <person name="Ovreas L."/>
            <person name="Rohde M."/>
            <person name="Galperin M.Y."/>
            <person name="Jogler C."/>
        </authorList>
    </citation>
    <scope>NUCLEOTIDE SEQUENCE [LARGE SCALE GENOMIC DNA]</scope>
    <source>
        <strain evidence="2 3">FF011L</strain>
    </source>
</reference>
<accession>A0A517MMF4</accession>
<proteinExistence type="predicted"/>
<feature type="transmembrane region" description="Helical" evidence="1">
    <location>
        <begin position="397"/>
        <end position="417"/>
    </location>
</feature>
<evidence type="ECO:0000256" key="1">
    <source>
        <dbReference type="SAM" id="Phobius"/>
    </source>
</evidence>
<dbReference type="EMBL" id="CP036262">
    <property type="protein sequence ID" value="QDS96075.1"/>
    <property type="molecule type" value="Genomic_DNA"/>
</dbReference>
<dbReference type="AlphaFoldDB" id="A0A517MMF4"/>
<evidence type="ECO:0000313" key="3">
    <source>
        <dbReference type="Proteomes" id="UP000320672"/>
    </source>
</evidence>
<feature type="transmembrane region" description="Helical" evidence="1">
    <location>
        <begin position="188"/>
        <end position="208"/>
    </location>
</feature>
<feature type="transmembrane region" description="Helical" evidence="1">
    <location>
        <begin position="263"/>
        <end position="280"/>
    </location>
</feature>
<feature type="transmembrane region" description="Helical" evidence="1">
    <location>
        <begin position="30"/>
        <end position="46"/>
    </location>
</feature>
<organism evidence="2 3">
    <name type="scientific">Roseimaritima multifibrata</name>
    <dbReference type="NCBI Taxonomy" id="1930274"/>
    <lineage>
        <taxon>Bacteria</taxon>
        <taxon>Pseudomonadati</taxon>
        <taxon>Planctomycetota</taxon>
        <taxon>Planctomycetia</taxon>
        <taxon>Pirellulales</taxon>
        <taxon>Pirellulaceae</taxon>
        <taxon>Roseimaritima</taxon>
    </lineage>
</organism>
<dbReference type="Proteomes" id="UP000320672">
    <property type="component" value="Chromosome"/>
</dbReference>
<feature type="transmembrane region" description="Helical" evidence="1">
    <location>
        <begin position="6"/>
        <end position="23"/>
    </location>
</feature>